<dbReference type="SMART" id="SM00331">
    <property type="entry name" value="PP2C_SIG"/>
    <property type="match status" value="1"/>
</dbReference>
<evidence type="ECO:0000313" key="5">
    <source>
        <dbReference type="EMBL" id="PJZ71799.1"/>
    </source>
</evidence>
<organism evidence="5 7">
    <name type="scientific">Leptospira perolatii</name>
    <dbReference type="NCBI Taxonomy" id="2023191"/>
    <lineage>
        <taxon>Bacteria</taxon>
        <taxon>Pseudomonadati</taxon>
        <taxon>Spirochaetota</taxon>
        <taxon>Spirochaetia</taxon>
        <taxon>Leptospirales</taxon>
        <taxon>Leptospiraceae</taxon>
        <taxon>Leptospira</taxon>
    </lineage>
</organism>
<proteinExistence type="predicted"/>
<dbReference type="AlphaFoldDB" id="A0A2M9ZIB8"/>
<dbReference type="InterPro" id="IPR036457">
    <property type="entry name" value="PPM-type-like_dom_sf"/>
</dbReference>
<feature type="transmembrane region" description="Helical" evidence="2">
    <location>
        <begin position="132"/>
        <end position="151"/>
    </location>
</feature>
<dbReference type="InterPro" id="IPR052016">
    <property type="entry name" value="Bact_Sigma-Reg"/>
</dbReference>
<dbReference type="GO" id="GO:0016791">
    <property type="term" value="F:phosphatase activity"/>
    <property type="evidence" value="ECO:0007669"/>
    <property type="project" value="TreeGrafter"/>
</dbReference>
<keyword evidence="2" id="KW-0472">Membrane</keyword>
<feature type="transmembrane region" description="Helical" evidence="2">
    <location>
        <begin position="230"/>
        <end position="247"/>
    </location>
</feature>
<feature type="transmembrane region" description="Helical" evidence="2">
    <location>
        <begin position="259"/>
        <end position="282"/>
    </location>
</feature>
<keyword evidence="2" id="KW-0812">Transmembrane</keyword>
<evidence type="ECO:0000313" key="6">
    <source>
        <dbReference type="Proteomes" id="UP000231962"/>
    </source>
</evidence>
<dbReference type="Gene3D" id="3.60.40.10">
    <property type="entry name" value="PPM-type phosphatase domain"/>
    <property type="match status" value="1"/>
</dbReference>
<comment type="caution">
    <text evidence="5">The sequence shown here is derived from an EMBL/GenBank/DDBJ whole genome shotgun (WGS) entry which is preliminary data.</text>
</comment>
<dbReference type="Proteomes" id="UP000231962">
    <property type="component" value="Unassembled WGS sequence"/>
</dbReference>
<evidence type="ECO:0000313" key="7">
    <source>
        <dbReference type="Proteomes" id="UP000231990"/>
    </source>
</evidence>
<dbReference type="Proteomes" id="UP000231990">
    <property type="component" value="Unassembled WGS sequence"/>
</dbReference>
<evidence type="ECO:0000256" key="1">
    <source>
        <dbReference type="ARBA" id="ARBA00022801"/>
    </source>
</evidence>
<dbReference type="SUPFAM" id="SSF81606">
    <property type="entry name" value="PP2C-like"/>
    <property type="match status" value="1"/>
</dbReference>
<feature type="transmembrane region" description="Helical" evidence="2">
    <location>
        <begin position="202"/>
        <end position="224"/>
    </location>
</feature>
<evidence type="ECO:0000259" key="3">
    <source>
        <dbReference type="SMART" id="SM00331"/>
    </source>
</evidence>
<keyword evidence="6" id="KW-1185">Reference proteome</keyword>
<dbReference type="Pfam" id="PF07228">
    <property type="entry name" value="SpoIIE"/>
    <property type="match status" value="1"/>
</dbReference>
<feature type="transmembrane region" description="Helical" evidence="2">
    <location>
        <begin position="288"/>
        <end position="305"/>
    </location>
</feature>
<keyword evidence="1" id="KW-0378">Hydrolase</keyword>
<evidence type="ECO:0000313" key="4">
    <source>
        <dbReference type="EMBL" id="PJZ69090.1"/>
    </source>
</evidence>
<feature type="transmembrane region" description="Helical" evidence="2">
    <location>
        <begin position="108"/>
        <end position="125"/>
    </location>
</feature>
<evidence type="ECO:0000256" key="2">
    <source>
        <dbReference type="SAM" id="Phobius"/>
    </source>
</evidence>
<dbReference type="InterPro" id="IPR001932">
    <property type="entry name" value="PPM-type_phosphatase-like_dom"/>
</dbReference>
<feature type="domain" description="PPM-type phosphatase" evidence="3">
    <location>
        <begin position="376"/>
        <end position="594"/>
    </location>
</feature>
<dbReference type="PANTHER" id="PTHR43156:SF2">
    <property type="entry name" value="STAGE II SPORULATION PROTEIN E"/>
    <property type="match status" value="1"/>
</dbReference>
<keyword evidence="2" id="KW-1133">Transmembrane helix</keyword>
<dbReference type="EMBL" id="NPDY01000012">
    <property type="protein sequence ID" value="PJZ69090.1"/>
    <property type="molecule type" value="Genomic_DNA"/>
</dbReference>
<dbReference type="EMBL" id="NPDZ01000019">
    <property type="protein sequence ID" value="PJZ71799.1"/>
    <property type="molecule type" value="Genomic_DNA"/>
</dbReference>
<accession>A0A2M9ZIB8</accession>
<dbReference type="PANTHER" id="PTHR43156">
    <property type="entry name" value="STAGE II SPORULATION PROTEIN E-RELATED"/>
    <property type="match status" value="1"/>
</dbReference>
<reference evidence="6 7" key="1">
    <citation type="submission" date="2017-07" db="EMBL/GenBank/DDBJ databases">
        <title>Leptospira spp. isolated from tropical soils.</title>
        <authorList>
            <person name="Thibeaux R."/>
            <person name="Iraola G."/>
            <person name="Ferres I."/>
            <person name="Bierque E."/>
            <person name="Girault D."/>
            <person name="Soupe-Gilbert M.-E."/>
            <person name="Picardeau M."/>
            <person name="Goarant C."/>
        </authorList>
    </citation>
    <scope>NUCLEOTIDE SEQUENCE [LARGE SCALE GENOMIC DNA]</scope>
    <source>
        <strain evidence="5 7">FH1-B-B1</strain>
        <strain evidence="4 6">FH1-B-C1</strain>
    </source>
</reference>
<sequence>MDMELEEQDLTQSDGFAFYLPASATGAVLLINGNFIASTRELIEGKLPPINAKPQIVSVPKTLLHSGKNRIDIRLSSLDFASAFEGFVYFGQRSKIQHLYLIRNMKTIAVSAIQIFLFLYFLFIYSQRKQEIFYLYFALLNLTLSIWLLAFKGHILYLLDARASYVICAFFIGSLPTVFLYEFFKHFLPIRRTKVSMVFEGFFLLCALFSLVEYIATGTIYFYYRYVFELFINALILFLFYILFRITKDYILVSKNISYGLLVGVGVFFTAIAHDIAIFLNAIVSESIINDGFFGMSLAFSFVLAKRYSDTYNNLEATQASLKALNESLETKVIERTRTIVAQKAVIEAKTKLLERDLAIAAKIQAALLPSDLPNIANVRVSFRYVPMLDVGGDFIDAITDRTGRALGIFICDVTGHGVGAAMLASMAKMALSDWSDYLSDPGFMLTKLRTQLLGKLNGNFLTATIATLYPESGRLLLANAGHPASVILRKNYTQPELLRPSGIAINEAIMTPYTTQETMLGLGDKMILYTDGFFEARDKNGTFFGEERLFSVFTENSHLKPDPFCSEVIESIRRFTNEKDAVQDDMALVVLEYLGKPGRE</sequence>
<feature type="transmembrane region" description="Helical" evidence="2">
    <location>
        <begin position="163"/>
        <end position="181"/>
    </location>
</feature>
<name>A0A2M9ZIB8_9LEPT</name>
<gene>
    <name evidence="4" type="ORF">CH360_12460</name>
    <name evidence="5" type="ORF">CH373_17615</name>
</gene>
<protein>
    <recommendedName>
        <fullName evidence="3">PPM-type phosphatase domain-containing protein</fullName>
    </recommendedName>
</protein>